<name>A0A0C3C8Z4_OIDMZ</name>
<gene>
    <name evidence="2" type="ORF">OIDMADRAFT_134272</name>
</gene>
<feature type="non-terminal residue" evidence="2">
    <location>
        <position position="1"/>
    </location>
</feature>
<feature type="transmembrane region" description="Helical" evidence="1">
    <location>
        <begin position="156"/>
        <end position="176"/>
    </location>
</feature>
<reference evidence="2 3" key="1">
    <citation type="submission" date="2014-04" db="EMBL/GenBank/DDBJ databases">
        <authorList>
            <consortium name="DOE Joint Genome Institute"/>
            <person name="Kuo A."/>
            <person name="Martino E."/>
            <person name="Perotto S."/>
            <person name="Kohler A."/>
            <person name="Nagy L.G."/>
            <person name="Floudas D."/>
            <person name="Copeland A."/>
            <person name="Barry K.W."/>
            <person name="Cichocki N."/>
            <person name="Veneault-Fourrey C."/>
            <person name="LaButti K."/>
            <person name="Lindquist E.A."/>
            <person name="Lipzen A."/>
            <person name="Lundell T."/>
            <person name="Morin E."/>
            <person name="Murat C."/>
            <person name="Sun H."/>
            <person name="Tunlid A."/>
            <person name="Henrissat B."/>
            <person name="Grigoriev I.V."/>
            <person name="Hibbett D.S."/>
            <person name="Martin F."/>
            <person name="Nordberg H.P."/>
            <person name="Cantor M.N."/>
            <person name="Hua S.X."/>
        </authorList>
    </citation>
    <scope>NUCLEOTIDE SEQUENCE [LARGE SCALE GENOMIC DNA]</scope>
    <source>
        <strain evidence="2 3">Zn</strain>
    </source>
</reference>
<keyword evidence="1" id="KW-0812">Transmembrane</keyword>
<proteinExistence type="predicted"/>
<reference evidence="3" key="2">
    <citation type="submission" date="2015-01" db="EMBL/GenBank/DDBJ databases">
        <title>Evolutionary Origins and Diversification of the Mycorrhizal Mutualists.</title>
        <authorList>
            <consortium name="DOE Joint Genome Institute"/>
            <consortium name="Mycorrhizal Genomics Consortium"/>
            <person name="Kohler A."/>
            <person name="Kuo A."/>
            <person name="Nagy L.G."/>
            <person name="Floudas D."/>
            <person name="Copeland A."/>
            <person name="Barry K.W."/>
            <person name="Cichocki N."/>
            <person name="Veneault-Fourrey C."/>
            <person name="LaButti K."/>
            <person name="Lindquist E.A."/>
            <person name="Lipzen A."/>
            <person name="Lundell T."/>
            <person name="Morin E."/>
            <person name="Murat C."/>
            <person name="Riley R."/>
            <person name="Ohm R."/>
            <person name="Sun H."/>
            <person name="Tunlid A."/>
            <person name="Henrissat B."/>
            <person name="Grigoriev I.V."/>
            <person name="Hibbett D.S."/>
            <person name="Martin F."/>
        </authorList>
    </citation>
    <scope>NUCLEOTIDE SEQUENCE [LARGE SCALE GENOMIC DNA]</scope>
    <source>
        <strain evidence="3">Zn</strain>
    </source>
</reference>
<dbReference type="EMBL" id="KN832887">
    <property type="protein sequence ID" value="KIM95383.1"/>
    <property type="molecule type" value="Genomic_DNA"/>
</dbReference>
<accession>A0A0C3C8Z4</accession>
<keyword evidence="1" id="KW-0472">Membrane</keyword>
<sequence length="192" mass="22622">EEGVKLEKLFTAQDLTRIGGMKITWVNNLADHLLMHDDDNVVSIFHYASFLKLHQNSELFPRDSDGNSLVEETLRTLALLLPPYNDELRTWFQKQAKRLGLDVEATNCDHLKPEDRQIEKFKYWHERLTILKETFDDAEPKSVKQWWRDRRKPVQWYNFWLAIVLIVGLTVVFGLIQSIEGALQVYKAYYPS</sequence>
<dbReference type="Proteomes" id="UP000054321">
    <property type="component" value="Unassembled WGS sequence"/>
</dbReference>
<dbReference type="AlphaFoldDB" id="A0A0C3C8Z4"/>
<dbReference type="InParanoid" id="A0A0C3C8Z4"/>
<evidence type="ECO:0000313" key="3">
    <source>
        <dbReference type="Proteomes" id="UP000054321"/>
    </source>
</evidence>
<keyword evidence="1" id="KW-1133">Transmembrane helix</keyword>
<keyword evidence="3" id="KW-1185">Reference proteome</keyword>
<evidence type="ECO:0000256" key="1">
    <source>
        <dbReference type="SAM" id="Phobius"/>
    </source>
</evidence>
<dbReference type="HOGENOM" id="CLU_053383_2_1_1"/>
<protein>
    <submittedName>
        <fullName evidence="2">Uncharacterized protein</fullName>
    </submittedName>
</protein>
<dbReference type="OrthoDB" id="5428890at2759"/>
<evidence type="ECO:0000313" key="2">
    <source>
        <dbReference type="EMBL" id="KIM95383.1"/>
    </source>
</evidence>
<organism evidence="2 3">
    <name type="scientific">Oidiodendron maius (strain Zn)</name>
    <dbReference type="NCBI Taxonomy" id="913774"/>
    <lineage>
        <taxon>Eukaryota</taxon>
        <taxon>Fungi</taxon>
        <taxon>Dikarya</taxon>
        <taxon>Ascomycota</taxon>
        <taxon>Pezizomycotina</taxon>
        <taxon>Leotiomycetes</taxon>
        <taxon>Leotiomycetes incertae sedis</taxon>
        <taxon>Myxotrichaceae</taxon>
        <taxon>Oidiodendron</taxon>
    </lineage>
</organism>